<sequence>MYLSVICLLTVAVAFVPQNSALSLPVESKEGSCLPPPPYWSPVTCAHQCSSDWDCDSDLKCCFNGCGNVCEKPIQRGCPRIDFGQCKDECFTDSNCPNDSKCCFKPCERRRTCEKPATKTPMEGQGIFFSVVFVSCSCLRTLKGAVNVGRASHFLFPYIGSGAPPWTREGCLSAFSLRWFRVHNNPSYVTARRLGGEVCVGVRPALPVDGVTMVLGNDIAVPVPPWSVSQSDLVHEQKADGTLRELWEMVCSPTEMQSDWEEALPWMLLSAREVVQESTGFSPNDLVFSHKVRGPLALLQDNWRESDPPSNLIDFVNGFRYRLYKAQEVAKDRLSGVQGKMKKLYDRHSVYREFLPGDQVLALLPLVTSPFQAKFSGPYSVKEKLSDLNYLICTPERRSKTQLCHVNLLKPYVSRDHVKDQVVKELPNVHPQCLSVPSSAVAELDGEEPPDPGEALVTGRLKNKEFLETLESSLMYWRQLSVCS</sequence>
<dbReference type="PROSITE" id="PS51390">
    <property type="entry name" value="WAP"/>
    <property type="match status" value="1"/>
</dbReference>
<dbReference type="PANTHER" id="PTHR19441:SF30">
    <property type="entry name" value="ELAFIN"/>
    <property type="match status" value="1"/>
</dbReference>
<protein>
    <recommendedName>
        <fullName evidence="4">WAP domain-containing protein</fullName>
    </recommendedName>
</protein>
<reference evidence="6" key="1">
    <citation type="submission" date="2024-04" db="EMBL/GenBank/DDBJ databases">
        <title>Salinicola lusitanus LLJ914,a marine bacterium isolated from the Okinawa Trough.</title>
        <authorList>
            <person name="Li J."/>
        </authorList>
    </citation>
    <scope>NUCLEOTIDE SEQUENCE [LARGE SCALE GENOMIC DNA]</scope>
</reference>
<dbReference type="InterPro" id="IPR036645">
    <property type="entry name" value="Elafin-like_sf"/>
</dbReference>
<feature type="chain" id="PRO_5043575591" description="WAP domain-containing protein" evidence="3">
    <location>
        <begin position="22"/>
        <end position="484"/>
    </location>
</feature>
<gene>
    <name evidence="5" type="ORF">WMY93_030459</name>
</gene>
<evidence type="ECO:0000256" key="3">
    <source>
        <dbReference type="SAM" id="SignalP"/>
    </source>
</evidence>
<evidence type="ECO:0000256" key="1">
    <source>
        <dbReference type="ARBA" id="ARBA00022729"/>
    </source>
</evidence>
<organism evidence="5 6">
    <name type="scientific">Mugilogobius chulae</name>
    <name type="common">yellowstripe goby</name>
    <dbReference type="NCBI Taxonomy" id="88201"/>
    <lineage>
        <taxon>Eukaryota</taxon>
        <taxon>Metazoa</taxon>
        <taxon>Chordata</taxon>
        <taxon>Craniata</taxon>
        <taxon>Vertebrata</taxon>
        <taxon>Euteleostomi</taxon>
        <taxon>Actinopterygii</taxon>
        <taxon>Neopterygii</taxon>
        <taxon>Teleostei</taxon>
        <taxon>Neoteleostei</taxon>
        <taxon>Acanthomorphata</taxon>
        <taxon>Gobiaria</taxon>
        <taxon>Gobiiformes</taxon>
        <taxon>Gobioidei</taxon>
        <taxon>Gobiidae</taxon>
        <taxon>Gobionellinae</taxon>
        <taxon>Mugilogobius</taxon>
    </lineage>
</organism>
<keyword evidence="2" id="KW-1015">Disulfide bond</keyword>
<dbReference type="InterPro" id="IPR008197">
    <property type="entry name" value="WAP_dom"/>
</dbReference>
<dbReference type="CDD" id="cd00199">
    <property type="entry name" value="WAP"/>
    <property type="match status" value="1"/>
</dbReference>
<name>A0AAW0MJX7_9GOBI</name>
<dbReference type="SMART" id="SM00217">
    <property type="entry name" value="WAP"/>
    <property type="match status" value="2"/>
</dbReference>
<evidence type="ECO:0000313" key="6">
    <source>
        <dbReference type="Proteomes" id="UP001460270"/>
    </source>
</evidence>
<dbReference type="SUPFAM" id="SSF57256">
    <property type="entry name" value="Elafin-like"/>
    <property type="match status" value="1"/>
</dbReference>
<dbReference type="Pfam" id="PF00095">
    <property type="entry name" value="WAP"/>
    <property type="match status" value="2"/>
</dbReference>
<comment type="caution">
    <text evidence="5">The sequence shown here is derived from an EMBL/GenBank/DDBJ whole genome shotgun (WGS) entry which is preliminary data.</text>
</comment>
<dbReference type="Pfam" id="PF22938">
    <property type="entry name" value="Integrase_p58_C"/>
    <property type="match status" value="1"/>
</dbReference>
<dbReference type="Proteomes" id="UP001460270">
    <property type="component" value="Unassembled WGS sequence"/>
</dbReference>
<evidence type="ECO:0000259" key="4">
    <source>
        <dbReference type="PROSITE" id="PS51390"/>
    </source>
</evidence>
<evidence type="ECO:0000313" key="5">
    <source>
        <dbReference type="EMBL" id="KAK7878623.1"/>
    </source>
</evidence>
<dbReference type="GO" id="GO:0019731">
    <property type="term" value="P:antibacterial humoral response"/>
    <property type="evidence" value="ECO:0007669"/>
    <property type="project" value="TreeGrafter"/>
</dbReference>
<accession>A0AAW0MJX7</accession>
<feature type="domain" description="WAP" evidence="4">
    <location>
        <begin position="26"/>
        <end position="74"/>
    </location>
</feature>
<feature type="signal peptide" evidence="3">
    <location>
        <begin position="1"/>
        <end position="21"/>
    </location>
</feature>
<dbReference type="GO" id="GO:0045087">
    <property type="term" value="P:innate immune response"/>
    <property type="evidence" value="ECO:0007669"/>
    <property type="project" value="TreeGrafter"/>
</dbReference>
<dbReference type="InterPro" id="IPR050514">
    <property type="entry name" value="WAP_four-disulfide_core"/>
</dbReference>
<proteinExistence type="predicted"/>
<dbReference type="GO" id="GO:0004867">
    <property type="term" value="F:serine-type endopeptidase inhibitor activity"/>
    <property type="evidence" value="ECO:0007669"/>
    <property type="project" value="TreeGrafter"/>
</dbReference>
<dbReference type="PANTHER" id="PTHR19441">
    <property type="entry name" value="WHEY ACDIC PROTEIN WAP"/>
    <property type="match status" value="1"/>
</dbReference>
<keyword evidence="6" id="KW-1185">Reference proteome</keyword>
<dbReference type="InterPro" id="IPR054465">
    <property type="entry name" value="Integrase_p58-like_C"/>
</dbReference>
<dbReference type="GO" id="GO:0005615">
    <property type="term" value="C:extracellular space"/>
    <property type="evidence" value="ECO:0007669"/>
    <property type="project" value="TreeGrafter"/>
</dbReference>
<dbReference type="Gene3D" id="4.10.75.10">
    <property type="entry name" value="Elafin-like"/>
    <property type="match status" value="2"/>
</dbReference>
<keyword evidence="1 3" id="KW-0732">Signal</keyword>
<dbReference type="AlphaFoldDB" id="A0AAW0MJX7"/>
<dbReference type="EMBL" id="JBBPFD010000491">
    <property type="protein sequence ID" value="KAK7878623.1"/>
    <property type="molecule type" value="Genomic_DNA"/>
</dbReference>
<evidence type="ECO:0000256" key="2">
    <source>
        <dbReference type="ARBA" id="ARBA00023157"/>
    </source>
</evidence>